<comment type="caution">
    <text evidence="2">The sequence shown here is derived from an EMBL/GenBank/DDBJ whole genome shotgun (WGS) entry which is preliminary data.</text>
</comment>
<dbReference type="EMBL" id="MNCJ02000327">
    <property type="protein sequence ID" value="KAF5777000.1"/>
    <property type="molecule type" value="Genomic_DNA"/>
</dbReference>
<gene>
    <name evidence="2" type="ORF">HanXRQr2_Chr12g0530501</name>
</gene>
<accession>A0A9K3END0</accession>
<organism evidence="2 3">
    <name type="scientific">Helianthus annuus</name>
    <name type="common">Common sunflower</name>
    <dbReference type="NCBI Taxonomy" id="4232"/>
    <lineage>
        <taxon>Eukaryota</taxon>
        <taxon>Viridiplantae</taxon>
        <taxon>Streptophyta</taxon>
        <taxon>Embryophyta</taxon>
        <taxon>Tracheophyta</taxon>
        <taxon>Spermatophyta</taxon>
        <taxon>Magnoliopsida</taxon>
        <taxon>eudicotyledons</taxon>
        <taxon>Gunneridae</taxon>
        <taxon>Pentapetalae</taxon>
        <taxon>asterids</taxon>
        <taxon>campanulids</taxon>
        <taxon>Asterales</taxon>
        <taxon>Asteraceae</taxon>
        <taxon>Asteroideae</taxon>
        <taxon>Heliantheae alliance</taxon>
        <taxon>Heliantheae</taxon>
        <taxon>Helianthus</taxon>
    </lineage>
</organism>
<evidence type="ECO:0000313" key="2">
    <source>
        <dbReference type="EMBL" id="KAF5777000.1"/>
    </source>
</evidence>
<keyword evidence="3" id="KW-1185">Reference proteome</keyword>
<reference evidence="2" key="1">
    <citation type="journal article" date="2017" name="Nature">
        <title>The sunflower genome provides insights into oil metabolism, flowering and Asterid evolution.</title>
        <authorList>
            <person name="Badouin H."/>
            <person name="Gouzy J."/>
            <person name="Grassa C.J."/>
            <person name="Murat F."/>
            <person name="Staton S.E."/>
            <person name="Cottret L."/>
            <person name="Lelandais-Briere C."/>
            <person name="Owens G.L."/>
            <person name="Carrere S."/>
            <person name="Mayjonade B."/>
            <person name="Legrand L."/>
            <person name="Gill N."/>
            <person name="Kane N.C."/>
            <person name="Bowers J.E."/>
            <person name="Hubner S."/>
            <person name="Bellec A."/>
            <person name="Berard A."/>
            <person name="Berges H."/>
            <person name="Blanchet N."/>
            <person name="Boniface M.C."/>
            <person name="Brunel D."/>
            <person name="Catrice O."/>
            <person name="Chaidir N."/>
            <person name="Claudel C."/>
            <person name="Donnadieu C."/>
            <person name="Faraut T."/>
            <person name="Fievet G."/>
            <person name="Helmstetter N."/>
            <person name="King M."/>
            <person name="Knapp S.J."/>
            <person name="Lai Z."/>
            <person name="Le Paslier M.C."/>
            <person name="Lippi Y."/>
            <person name="Lorenzon L."/>
            <person name="Mandel J.R."/>
            <person name="Marage G."/>
            <person name="Marchand G."/>
            <person name="Marquand E."/>
            <person name="Bret-Mestries E."/>
            <person name="Morien E."/>
            <person name="Nambeesan S."/>
            <person name="Nguyen T."/>
            <person name="Pegot-Espagnet P."/>
            <person name="Pouilly N."/>
            <person name="Raftis F."/>
            <person name="Sallet E."/>
            <person name="Schiex T."/>
            <person name="Thomas J."/>
            <person name="Vandecasteele C."/>
            <person name="Vares D."/>
            <person name="Vear F."/>
            <person name="Vautrin S."/>
            <person name="Crespi M."/>
            <person name="Mangin B."/>
            <person name="Burke J.M."/>
            <person name="Salse J."/>
            <person name="Munos S."/>
            <person name="Vincourt P."/>
            <person name="Rieseberg L.H."/>
            <person name="Langlade N.B."/>
        </authorList>
    </citation>
    <scope>NUCLEOTIDE SEQUENCE</scope>
    <source>
        <tissue evidence="2">Leaves</tissue>
    </source>
</reference>
<name>A0A9K3END0_HELAN</name>
<reference evidence="2" key="2">
    <citation type="submission" date="2020-06" db="EMBL/GenBank/DDBJ databases">
        <title>Helianthus annuus Genome sequencing and assembly Release 2.</title>
        <authorList>
            <person name="Gouzy J."/>
            <person name="Langlade N."/>
            <person name="Munos S."/>
        </authorList>
    </citation>
    <scope>NUCLEOTIDE SEQUENCE</scope>
    <source>
        <tissue evidence="2">Leaves</tissue>
    </source>
</reference>
<protein>
    <recommendedName>
        <fullName evidence="1">Retrovirus-related Pol polyprotein from transposon TNT 1-94-like beta-barrel domain-containing protein</fullName>
    </recommendedName>
</protein>
<evidence type="ECO:0000259" key="1">
    <source>
        <dbReference type="Pfam" id="PF22936"/>
    </source>
</evidence>
<feature type="domain" description="Retrovirus-related Pol polyprotein from transposon TNT 1-94-like beta-barrel" evidence="1">
    <location>
        <begin position="46"/>
        <end position="98"/>
    </location>
</feature>
<dbReference type="Pfam" id="PF22936">
    <property type="entry name" value="Pol_BBD"/>
    <property type="match status" value="1"/>
</dbReference>
<sequence length="116" mass="13200">MSHGESSTKKRTGKCHASGKVVHHEEISLLTVNEDPALSKMRRRGWYLASRCTVHVCNSRDMFVDYQPWTGHEVVLDFNSRAEVAGIGSVELHFTTGEPPSRRIMRSWGKDTWRMG</sequence>
<dbReference type="Gramene" id="mRNA:HanXRQr2_Chr12g0530501">
    <property type="protein sequence ID" value="mRNA:HanXRQr2_Chr12g0530501"/>
    <property type="gene ID" value="HanXRQr2_Chr12g0530501"/>
</dbReference>
<evidence type="ECO:0000313" key="3">
    <source>
        <dbReference type="Proteomes" id="UP000215914"/>
    </source>
</evidence>
<proteinExistence type="predicted"/>
<dbReference type="InterPro" id="IPR054722">
    <property type="entry name" value="PolX-like_BBD"/>
</dbReference>
<dbReference type="Proteomes" id="UP000215914">
    <property type="component" value="Unassembled WGS sequence"/>
</dbReference>
<dbReference type="AlphaFoldDB" id="A0A9K3END0"/>